<dbReference type="Proteomes" id="UP000184498">
    <property type="component" value="Unassembled WGS sequence"/>
</dbReference>
<accession>A0A1M6U5H0</accession>
<dbReference type="InterPro" id="IPR011600">
    <property type="entry name" value="Pept_C14_caspase"/>
</dbReference>
<dbReference type="PROSITE" id="PS00018">
    <property type="entry name" value="EF_HAND_1"/>
    <property type="match status" value="1"/>
</dbReference>
<evidence type="ECO:0000313" key="2">
    <source>
        <dbReference type="EMBL" id="SHK64437.1"/>
    </source>
</evidence>
<dbReference type="EMBL" id="FRAM01000004">
    <property type="protein sequence ID" value="SHK64437.1"/>
    <property type="molecule type" value="Genomic_DNA"/>
</dbReference>
<dbReference type="AlphaFoldDB" id="A0A1M6U5H0"/>
<dbReference type="Pfam" id="PF00656">
    <property type="entry name" value="Peptidase_C14"/>
    <property type="match status" value="1"/>
</dbReference>
<organism evidence="2 3">
    <name type="scientific">Epilithonimonas mollis</name>
    <dbReference type="NCBI Taxonomy" id="216903"/>
    <lineage>
        <taxon>Bacteria</taxon>
        <taxon>Pseudomonadati</taxon>
        <taxon>Bacteroidota</taxon>
        <taxon>Flavobacteriia</taxon>
        <taxon>Flavobacteriales</taxon>
        <taxon>Weeksellaceae</taxon>
        <taxon>Chryseobacterium group</taxon>
        <taxon>Epilithonimonas</taxon>
    </lineage>
</organism>
<feature type="domain" description="Peptidase C14 caspase" evidence="1">
    <location>
        <begin position="2"/>
        <end position="205"/>
    </location>
</feature>
<proteinExistence type="predicted"/>
<evidence type="ECO:0000259" key="1">
    <source>
        <dbReference type="Pfam" id="PF00656"/>
    </source>
</evidence>
<sequence>MEYAIVIGIDHYDQRPLKGAVADAEAFAKFLTDKKLISDSNQNLKLFKSDVANTVVLGPEIDKAIEDIVKDAKKRKNENNRLYFYFSGHGIGNTFINTALCMRYWSSVYINHCISSLKYTTGIINKGAFDEVLIFLDCCREHDTTIEGLPPIGDWQNKVGDRNPKLFVCNSTIYGKLSYEIDIDSNKKRGAFTSFLIDSLNGDADINGNGKVTALDLKKHIDDNFLSYAQRFNKIQQGTVFTDTGGDSIIICEVEQLTAEYNYEIIFKRNSNVSLLTHQFAELYRANVKVGDKWHKKLGRGTFLLKDNNNNEPPKAIFNYSENTMSYDEF</sequence>
<dbReference type="RefSeq" id="WP_072999823.1">
    <property type="nucleotide sequence ID" value="NZ_FRAM01000004.1"/>
</dbReference>
<keyword evidence="3" id="KW-1185">Reference proteome</keyword>
<dbReference type="InterPro" id="IPR029030">
    <property type="entry name" value="Caspase-like_dom_sf"/>
</dbReference>
<dbReference type="GO" id="GO:0006508">
    <property type="term" value="P:proteolysis"/>
    <property type="evidence" value="ECO:0007669"/>
    <property type="project" value="InterPro"/>
</dbReference>
<dbReference type="GO" id="GO:0004197">
    <property type="term" value="F:cysteine-type endopeptidase activity"/>
    <property type="evidence" value="ECO:0007669"/>
    <property type="project" value="InterPro"/>
</dbReference>
<dbReference type="OrthoDB" id="8447555at2"/>
<dbReference type="STRING" id="216903.SAMN05444371_3138"/>
<dbReference type="SUPFAM" id="SSF52129">
    <property type="entry name" value="Caspase-like"/>
    <property type="match status" value="1"/>
</dbReference>
<protein>
    <submittedName>
        <fullName evidence="2">Caspase domain-containing protein</fullName>
    </submittedName>
</protein>
<reference evidence="3" key="1">
    <citation type="submission" date="2016-11" db="EMBL/GenBank/DDBJ databases">
        <authorList>
            <person name="Varghese N."/>
            <person name="Submissions S."/>
        </authorList>
    </citation>
    <scope>NUCLEOTIDE SEQUENCE [LARGE SCALE GENOMIC DNA]</scope>
    <source>
        <strain evidence="3">DSM 18016</strain>
    </source>
</reference>
<name>A0A1M6U5H0_9FLAO</name>
<gene>
    <name evidence="2" type="ORF">SAMN05444371_3138</name>
</gene>
<dbReference type="Gene3D" id="3.40.50.1460">
    <property type="match status" value="1"/>
</dbReference>
<evidence type="ECO:0000313" key="3">
    <source>
        <dbReference type="Proteomes" id="UP000184498"/>
    </source>
</evidence>
<dbReference type="InterPro" id="IPR018247">
    <property type="entry name" value="EF_Hand_1_Ca_BS"/>
</dbReference>